<dbReference type="Pfam" id="PF03036">
    <property type="entry name" value="Perilipin"/>
    <property type="match status" value="1"/>
</dbReference>
<dbReference type="GO" id="GO:0005811">
    <property type="term" value="C:lipid droplet"/>
    <property type="evidence" value="ECO:0000318"/>
    <property type="project" value="GO_Central"/>
</dbReference>
<dbReference type="GO" id="GO:0005829">
    <property type="term" value="C:cytosol"/>
    <property type="evidence" value="ECO:0007669"/>
    <property type="project" value="Ensembl"/>
</dbReference>
<dbReference type="Proteomes" id="UP000000539">
    <property type="component" value="Chromosome 10"/>
</dbReference>
<dbReference type="PANTHER" id="PTHR47138">
    <property type="entry name" value="PERILIPIN-1"/>
    <property type="match status" value="1"/>
</dbReference>
<evidence type="ECO:0000256" key="3">
    <source>
        <dbReference type="ARBA" id="ARBA00022677"/>
    </source>
</evidence>
<evidence type="ECO:0000256" key="4">
    <source>
        <dbReference type="SAM" id="MobiDB-lite"/>
    </source>
</evidence>
<dbReference type="AlphaFoldDB" id="A0A8V0ZMJ0"/>
<dbReference type="GeneTree" id="ENSGT00950000182920"/>
<reference evidence="5" key="3">
    <citation type="submission" date="2025-09" db="UniProtKB">
        <authorList>
            <consortium name="Ensembl"/>
        </authorList>
    </citation>
    <scope>IDENTIFICATION</scope>
    <source>
        <strain evidence="5">broiler</strain>
    </source>
</reference>
<comment type="subcellular location">
    <subcellularLocation>
        <location evidence="1">Lipid droplet</location>
    </subcellularLocation>
</comment>
<evidence type="ECO:0000256" key="1">
    <source>
        <dbReference type="ARBA" id="ARBA00004502"/>
    </source>
</evidence>
<dbReference type="GO" id="GO:0070417">
    <property type="term" value="P:cellular response to cold"/>
    <property type="evidence" value="ECO:0007669"/>
    <property type="project" value="Ensembl"/>
</dbReference>
<keyword evidence="6" id="KW-1185">Reference proteome</keyword>
<evidence type="ECO:0000256" key="2">
    <source>
        <dbReference type="ARBA" id="ARBA00006311"/>
    </source>
</evidence>
<keyword evidence="3" id="KW-0551">Lipid droplet</keyword>
<evidence type="ECO:0000313" key="5">
    <source>
        <dbReference type="Ensembl" id="ENSGALP00010029894.1"/>
    </source>
</evidence>
<feature type="compositionally biased region" description="Basic and acidic residues" evidence="4">
    <location>
        <begin position="374"/>
        <end position="393"/>
    </location>
</feature>
<feature type="compositionally biased region" description="Low complexity" evidence="4">
    <location>
        <begin position="294"/>
        <end position="304"/>
    </location>
</feature>
<organism evidence="5 6">
    <name type="scientific">Gallus gallus</name>
    <name type="common">Chicken</name>
    <dbReference type="NCBI Taxonomy" id="9031"/>
    <lineage>
        <taxon>Eukaryota</taxon>
        <taxon>Metazoa</taxon>
        <taxon>Chordata</taxon>
        <taxon>Craniata</taxon>
        <taxon>Vertebrata</taxon>
        <taxon>Euteleostomi</taxon>
        <taxon>Archelosauria</taxon>
        <taxon>Archosauria</taxon>
        <taxon>Dinosauria</taxon>
        <taxon>Saurischia</taxon>
        <taxon>Theropoda</taxon>
        <taxon>Coelurosauria</taxon>
        <taxon>Aves</taxon>
        <taxon>Neognathae</taxon>
        <taxon>Galloanserae</taxon>
        <taxon>Galliformes</taxon>
        <taxon>Phasianidae</taxon>
        <taxon>Phasianinae</taxon>
        <taxon>Gallus</taxon>
    </lineage>
</organism>
<feature type="compositionally biased region" description="Basic and acidic residues" evidence="4">
    <location>
        <begin position="489"/>
        <end position="506"/>
    </location>
</feature>
<proteinExistence type="inferred from homology"/>
<sequence>MRTCGELFARFPQQLMPPSPAQRWGLGVVVPQHHTPQAQDPSEDRLLRSSSRGGVCGALALGFNCSALCFAGGRGMMTAKKNQPLQNGRAKENVLQRVLQLPVVSSTCESLQRTYTSTKEVHPFVASVCEVYEQGVKGASALAMWSMEPVVRRLEPQFSMANTLACRGLDHLEEKIPALQYPVDKLASKLKDTISSPIQCAKSTIGNSMDKILGLAVGGYETTKSTVETTARYTRSNSVSQMAAAGMDTALGGLEKLMEYLLPEEEEEDLKPKQTCGPAAKVSQQQSRAYRAHSAPSAPSSAPSTLGRIGALLSTASHRAYQHTAQNLQRAKAKGQELVVWIPILGSLAKPSPPVVPQSHGERQSIAGSWRQSRMPEQKPEKAEKKEDSHAGEAGDGLGLVGSVAHNLQSACASGISSVKKVPAVAWDAAEGLILFTPRRLSRAMETVDALGGTLISAPKHLLGSLYSLVPLRRQSKDEAAARGSKTCPEAEQKEEESKPADTSAEEKAQLRGDWRLYRGHHPLSFLGLEDPLFIRSNLYRSSALEPEAVPRKSAFAPYSRRVSEGSYRFSPEAMYSRAYYANLYGPAYKKD</sequence>
<dbReference type="GO" id="GO:0016042">
    <property type="term" value="P:lipid catabolic process"/>
    <property type="evidence" value="ECO:0000318"/>
    <property type="project" value="GO_Central"/>
</dbReference>
<dbReference type="Ensembl" id="ENSGALT00010050635.1">
    <property type="protein sequence ID" value="ENSGALP00010029894.1"/>
    <property type="gene ID" value="ENSGALG00010020954.1"/>
</dbReference>
<feature type="region of interest" description="Disordered" evidence="4">
    <location>
        <begin position="478"/>
        <end position="506"/>
    </location>
</feature>
<dbReference type="InterPro" id="IPR004279">
    <property type="entry name" value="Perilipin"/>
</dbReference>
<comment type="similarity">
    <text evidence="2">Belongs to the perilipin family.</text>
</comment>
<dbReference type="FunCoup" id="A0A8V0ZMJ0">
    <property type="interactions" value="3"/>
</dbReference>
<name>A0A8V0ZMJ0_CHICK</name>
<dbReference type="OrthoDB" id="376826at2759"/>
<reference evidence="5" key="2">
    <citation type="submission" date="2025-08" db="UniProtKB">
        <authorList>
            <consortium name="Ensembl"/>
        </authorList>
    </citation>
    <scope>IDENTIFICATION</scope>
    <source>
        <strain evidence="5">broiler</strain>
    </source>
</reference>
<protein>
    <submittedName>
        <fullName evidence="5">Perilipin 1</fullName>
    </submittedName>
</protein>
<dbReference type="InterPro" id="IPR042998">
    <property type="entry name" value="PLIN1"/>
</dbReference>
<reference evidence="5" key="1">
    <citation type="submission" date="2020-11" db="EMBL/GenBank/DDBJ databases">
        <title>Gallus gallus (Chicken) genome, bGalGal1, GRCg7b, maternal haplotype autosomes + Z &amp; W.</title>
        <authorList>
            <person name="Warren W."/>
            <person name="Formenti G."/>
            <person name="Fedrigo O."/>
            <person name="Haase B."/>
            <person name="Mountcastle J."/>
            <person name="Balacco J."/>
            <person name="Tracey A."/>
            <person name="Schneider V."/>
            <person name="Okimoto R."/>
            <person name="Cheng H."/>
            <person name="Hawken R."/>
            <person name="Howe K."/>
            <person name="Jarvis E.D."/>
        </authorList>
    </citation>
    <scope>NUCLEOTIDE SEQUENCE [LARGE SCALE GENOMIC DNA]</scope>
    <source>
        <strain evidence="5">Broiler</strain>
    </source>
</reference>
<evidence type="ECO:0000313" key="6">
    <source>
        <dbReference type="Proteomes" id="UP000000539"/>
    </source>
</evidence>
<dbReference type="SUPFAM" id="SSF109775">
    <property type="entry name" value="Mannose-6-phosphate receptor binding protein 1 (Tip47), C-terminal domain"/>
    <property type="match status" value="1"/>
</dbReference>
<feature type="region of interest" description="Disordered" evidence="4">
    <location>
        <begin position="351"/>
        <end position="394"/>
    </location>
</feature>
<gene>
    <name evidence="5" type="primary">PLIN1</name>
</gene>
<feature type="region of interest" description="Disordered" evidence="4">
    <location>
        <begin position="265"/>
        <end position="306"/>
    </location>
</feature>
<dbReference type="PANTHER" id="PTHR47138:SF1">
    <property type="entry name" value="PERILIPIN-1"/>
    <property type="match status" value="1"/>
</dbReference>
<accession>A0A8V0ZMJ0</accession>